<dbReference type="PROSITE" id="PS51257">
    <property type="entry name" value="PROKAR_LIPOPROTEIN"/>
    <property type="match status" value="1"/>
</dbReference>
<dbReference type="PANTHER" id="PTHR10963:SF55">
    <property type="entry name" value="GLYCOSIDE HYDROLASE FAMILY 16 PROTEIN"/>
    <property type="match status" value="1"/>
</dbReference>
<dbReference type="InterPro" id="IPR000757">
    <property type="entry name" value="Beta-glucanase-like"/>
</dbReference>
<gene>
    <name evidence="4" type="ORF">C2869_00445</name>
</gene>
<feature type="compositionally biased region" description="Polar residues" evidence="2">
    <location>
        <begin position="24"/>
        <end position="38"/>
    </location>
</feature>
<dbReference type="Gene3D" id="2.60.120.200">
    <property type="match status" value="1"/>
</dbReference>
<evidence type="ECO:0000259" key="3">
    <source>
        <dbReference type="PROSITE" id="PS51762"/>
    </source>
</evidence>
<evidence type="ECO:0000313" key="4">
    <source>
        <dbReference type="EMBL" id="AWB65000.1"/>
    </source>
</evidence>
<dbReference type="PANTHER" id="PTHR10963">
    <property type="entry name" value="GLYCOSYL HYDROLASE-RELATED"/>
    <property type="match status" value="1"/>
</dbReference>
<dbReference type="KEGG" id="cate:C2869_00445"/>
<dbReference type="OrthoDB" id="9809583at2"/>
<dbReference type="InterPro" id="IPR050546">
    <property type="entry name" value="Glycosyl_Hydrlase_16"/>
</dbReference>
<name>A0A2S0VLK9_9ALTE</name>
<dbReference type="EMBL" id="CP026604">
    <property type="protein sequence ID" value="AWB65000.1"/>
    <property type="molecule type" value="Genomic_DNA"/>
</dbReference>
<dbReference type="Pfam" id="PF00722">
    <property type="entry name" value="Glyco_hydro_16"/>
    <property type="match status" value="1"/>
</dbReference>
<feature type="domain" description="GH16" evidence="3">
    <location>
        <begin position="75"/>
        <end position="368"/>
    </location>
</feature>
<sequence length="368" mass="41840">MKYSKSLLNLALTALLIGCGGGSSEPSQNSNQPTSGNEQPKDSETPETPETPNNGPSIETPQANEDRFPTRENLNKSEWLFVEELSDEFNDATIALTKWDNDLNDWGPWSWEPDNTSIDAEGHLHLTISYEEHTADRTITLDGNRQTLSNDMFYKSGIIRSKQTITYGYFEARIKGNPTFPGASPAFWLYSNANDRNAAGMFPTEAEQPYYSEIDIVELQQREWSDITGTAKWDDEKVMDMNLHAVVRGPNGEQIQVRPHNSFSDLAQNKLLVDFDPREDFHIYAAEVTPETITWFLDGKQVFQKTNKYWHLPMRVTLSLGLRSPHVTYDCTGEYAGLPRCPVRAEKTGEGYPNDMEVDWVRVYHKVE</sequence>
<reference evidence="4 5" key="1">
    <citation type="submission" date="2018-01" db="EMBL/GenBank/DDBJ databases">
        <title>Genome sequence of a Cantenovulum-like bacteria.</title>
        <authorList>
            <person name="Tan W.R."/>
            <person name="Lau N.-S."/>
            <person name="Go F."/>
            <person name="Amirul A.-A.A."/>
        </authorList>
    </citation>
    <scope>NUCLEOTIDE SEQUENCE [LARGE SCALE GENOMIC DNA]</scope>
    <source>
        <strain evidence="4 5">CCB-QB4</strain>
    </source>
</reference>
<dbReference type="SUPFAM" id="SSF49899">
    <property type="entry name" value="Concanavalin A-like lectins/glucanases"/>
    <property type="match status" value="1"/>
</dbReference>
<keyword evidence="4" id="KW-0378">Hydrolase</keyword>
<dbReference type="AlphaFoldDB" id="A0A2S0VLK9"/>
<feature type="compositionally biased region" description="Polar residues" evidence="2">
    <location>
        <begin position="53"/>
        <end position="63"/>
    </location>
</feature>
<evidence type="ECO:0000256" key="1">
    <source>
        <dbReference type="ARBA" id="ARBA00006865"/>
    </source>
</evidence>
<comment type="similarity">
    <text evidence="1">Belongs to the glycosyl hydrolase 16 family.</text>
</comment>
<dbReference type="Proteomes" id="UP000244441">
    <property type="component" value="Chromosome"/>
</dbReference>
<dbReference type="GO" id="GO:0005975">
    <property type="term" value="P:carbohydrate metabolic process"/>
    <property type="evidence" value="ECO:0007669"/>
    <property type="project" value="InterPro"/>
</dbReference>
<dbReference type="SMR" id="A0A2S0VLK9"/>
<proteinExistence type="inferred from homology"/>
<dbReference type="GO" id="GO:0004553">
    <property type="term" value="F:hydrolase activity, hydrolyzing O-glycosyl compounds"/>
    <property type="evidence" value="ECO:0007669"/>
    <property type="project" value="InterPro"/>
</dbReference>
<evidence type="ECO:0000313" key="5">
    <source>
        <dbReference type="Proteomes" id="UP000244441"/>
    </source>
</evidence>
<accession>A0A2S0VLK9</accession>
<keyword evidence="5" id="KW-1185">Reference proteome</keyword>
<organism evidence="4 5">
    <name type="scientific">Saccharobesus litoralis</name>
    <dbReference type="NCBI Taxonomy" id="2172099"/>
    <lineage>
        <taxon>Bacteria</taxon>
        <taxon>Pseudomonadati</taxon>
        <taxon>Pseudomonadota</taxon>
        <taxon>Gammaproteobacteria</taxon>
        <taxon>Alteromonadales</taxon>
        <taxon>Alteromonadaceae</taxon>
        <taxon>Saccharobesus</taxon>
    </lineage>
</organism>
<protein>
    <submittedName>
        <fullName evidence="4">Glycoside hydrolase family 16</fullName>
    </submittedName>
</protein>
<dbReference type="PROSITE" id="PS51762">
    <property type="entry name" value="GH16_2"/>
    <property type="match status" value="1"/>
</dbReference>
<evidence type="ECO:0000256" key="2">
    <source>
        <dbReference type="SAM" id="MobiDB-lite"/>
    </source>
</evidence>
<feature type="region of interest" description="Disordered" evidence="2">
    <location>
        <begin position="19"/>
        <end position="70"/>
    </location>
</feature>
<dbReference type="RefSeq" id="WP_108601079.1">
    <property type="nucleotide sequence ID" value="NZ_CP026604.1"/>
</dbReference>
<dbReference type="InterPro" id="IPR013320">
    <property type="entry name" value="ConA-like_dom_sf"/>
</dbReference>